<keyword evidence="10 15" id="KW-0560">Oxidoreductase</keyword>
<evidence type="ECO:0000313" key="15">
    <source>
        <dbReference type="EMBL" id="TFU22439.1"/>
    </source>
</evidence>
<gene>
    <name evidence="15" type="primary">asd</name>
    <name evidence="15" type="ORF">E4U03_06035</name>
</gene>
<evidence type="ECO:0000256" key="1">
    <source>
        <dbReference type="ARBA" id="ARBA00005021"/>
    </source>
</evidence>
<feature type="domain" description="Semialdehyde dehydrogenase NAD-binding" evidence="14">
    <location>
        <begin position="8"/>
        <end position="129"/>
    </location>
</feature>
<evidence type="ECO:0000256" key="3">
    <source>
        <dbReference type="ARBA" id="ARBA00005097"/>
    </source>
</evidence>
<keyword evidence="11" id="KW-0486">Methionine biosynthesis</keyword>
<feature type="active site" description="Proton acceptor" evidence="13">
    <location>
        <position position="283"/>
    </location>
</feature>
<evidence type="ECO:0000256" key="11">
    <source>
        <dbReference type="ARBA" id="ARBA00023167"/>
    </source>
</evidence>
<dbReference type="STRING" id="85336.A7979_10145"/>
<dbReference type="GO" id="GO:0004073">
    <property type="term" value="F:aspartate-semialdehyde dehydrogenase activity"/>
    <property type="evidence" value="ECO:0007669"/>
    <property type="project" value="UniProtKB-EC"/>
</dbReference>
<organism evidence="15 16">
    <name type="scientific">Rothia nasimurium</name>
    <dbReference type="NCBI Taxonomy" id="85336"/>
    <lineage>
        <taxon>Bacteria</taxon>
        <taxon>Bacillati</taxon>
        <taxon>Actinomycetota</taxon>
        <taxon>Actinomycetes</taxon>
        <taxon>Micrococcales</taxon>
        <taxon>Micrococcaceae</taxon>
        <taxon>Rothia</taxon>
    </lineage>
</organism>
<sequence>MTFTSGDSVGFVGYRGMVGSVLMKRMLEEGDFEGINPVFFSTSQAGSAAPTFGGALEESTLKDAHDIDELAKLPVIVTAQGGDYTKAVHTQLRERGWSGIWIDAASTLRMNDDAVIVLDPINRDVIDRGLESGVKDFIGGNCTVSCLLMGLGGLWKQGLVEWGTSMTYQAASGGGARHMREVLKQFGDINGYVATELDDPASAILEIDRKVLELQRSGDLDTTQFGVPLAGSLIPWIDSDLGNGQSREEWKAEAESNKILGLEGDDRVVLDGLCVRIATMRSHSQALTLKLKEDLTVEEIEKIIDEDNEWSKVIPNTKDATVEGLTPVAASGTLDIPVGRIRKLNMGPQYISAFTVGDQLLWGAAEPVRRMLKIATGTL</sequence>
<dbReference type="GO" id="GO:0009089">
    <property type="term" value="P:lysine biosynthetic process via diaminopimelate"/>
    <property type="evidence" value="ECO:0007669"/>
    <property type="project" value="UniProtKB-UniPathway"/>
</dbReference>
<dbReference type="UniPathway" id="UPA00034">
    <property type="reaction ID" value="UER00016"/>
</dbReference>
<dbReference type="SUPFAM" id="SSF51735">
    <property type="entry name" value="NAD(P)-binding Rossmann-fold domains"/>
    <property type="match status" value="1"/>
</dbReference>
<name>A0A4Y9F3S2_9MICC</name>
<dbReference type="CDD" id="cd02314">
    <property type="entry name" value="VcASADH1_like_N"/>
    <property type="match status" value="1"/>
</dbReference>
<dbReference type="NCBIfam" id="NF005144">
    <property type="entry name" value="PRK06598.1"/>
    <property type="match status" value="1"/>
</dbReference>
<dbReference type="PANTHER" id="PTHR46278:SF4">
    <property type="entry name" value="ASPARTATE-SEMIALDEHYDE DEHYDROGENASE"/>
    <property type="match status" value="1"/>
</dbReference>
<comment type="caution">
    <text evidence="15">The sequence shown here is derived from an EMBL/GenBank/DDBJ whole genome shotgun (WGS) entry which is preliminary data.</text>
</comment>
<dbReference type="GO" id="GO:0009088">
    <property type="term" value="P:threonine biosynthetic process"/>
    <property type="evidence" value="ECO:0007669"/>
    <property type="project" value="UniProtKB-UniPathway"/>
</dbReference>
<dbReference type="GO" id="GO:0009086">
    <property type="term" value="P:methionine biosynthetic process"/>
    <property type="evidence" value="ECO:0007669"/>
    <property type="project" value="UniProtKB-KW"/>
</dbReference>
<dbReference type="Pfam" id="PF02774">
    <property type="entry name" value="Semialdhyde_dhC"/>
    <property type="match status" value="1"/>
</dbReference>
<dbReference type="InterPro" id="IPR000319">
    <property type="entry name" value="Asp-semialdehyde_DH_CS"/>
</dbReference>
<dbReference type="InterPro" id="IPR011534">
    <property type="entry name" value="Asp_ADH_gamma-type"/>
</dbReference>
<dbReference type="UniPathway" id="UPA00050">
    <property type="reaction ID" value="UER00463"/>
</dbReference>
<dbReference type="Gene3D" id="3.30.360.10">
    <property type="entry name" value="Dihydrodipicolinate Reductase, domain 2"/>
    <property type="match status" value="1"/>
</dbReference>
<dbReference type="EC" id="1.2.1.11" evidence="6"/>
<evidence type="ECO:0000256" key="12">
    <source>
        <dbReference type="ARBA" id="ARBA00047891"/>
    </source>
</evidence>
<dbReference type="UniPathway" id="UPA00051">
    <property type="reaction ID" value="UER00464"/>
</dbReference>
<dbReference type="InterPro" id="IPR036291">
    <property type="entry name" value="NAD(P)-bd_dom_sf"/>
</dbReference>
<comment type="subunit">
    <text evidence="5">Homodimer.</text>
</comment>
<evidence type="ECO:0000256" key="13">
    <source>
        <dbReference type="PIRSR" id="PIRSR000148-1"/>
    </source>
</evidence>
<dbReference type="PANTHER" id="PTHR46278">
    <property type="entry name" value="DEHYDROGENASE, PUTATIVE-RELATED"/>
    <property type="match status" value="1"/>
</dbReference>
<evidence type="ECO:0000256" key="2">
    <source>
        <dbReference type="ARBA" id="ARBA00005076"/>
    </source>
</evidence>
<evidence type="ECO:0000256" key="8">
    <source>
        <dbReference type="ARBA" id="ARBA00022697"/>
    </source>
</evidence>
<evidence type="ECO:0000256" key="6">
    <source>
        <dbReference type="ARBA" id="ARBA00013120"/>
    </source>
</evidence>
<evidence type="ECO:0000313" key="16">
    <source>
        <dbReference type="Proteomes" id="UP000297951"/>
    </source>
</evidence>
<evidence type="ECO:0000259" key="14">
    <source>
        <dbReference type="SMART" id="SM00859"/>
    </source>
</evidence>
<evidence type="ECO:0000256" key="4">
    <source>
        <dbReference type="ARBA" id="ARBA00010584"/>
    </source>
</evidence>
<comment type="pathway">
    <text evidence="3">Amino-acid biosynthesis; L-threonine biosynthesis; L-threonine from L-aspartate: step 2/5.</text>
</comment>
<comment type="pathway">
    <text evidence="2">Amino-acid biosynthesis; L-lysine biosynthesis via DAP pathway; (S)-tetrahydrodipicolinate from L-aspartate: step 2/4.</text>
</comment>
<dbReference type="CDD" id="cd23938">
    <property type="entry name" value="ASADH_C_bac_like"/>
    <property type="match status" value="1"/>
</dbReference>
<dbReference type="Proteomes" id="UP000297951">
    <property type="component" value="Unassembled WGS sequence"/>
</dbReference>
<keyword evidence="9" id="KW-0521">NADP</keyword>
<evidence type="ECO:0000256" key="9">
    <source>
        <dbReference type="ARBA" id="ARBA00022857"/>
    </source>
</evidence>
<dbReference type="RefSeq" id="WP_135012451.1">
    <property type="nucleotide sequence ID" value="NZ_JADGLK010000017.1"/>
</dbReference>
<dbReference type="GO" id="GO:0046983">
    <property type="term" value="F:protein dimerization activity"/>
    <property type="evidence" value="ECO:0007669"/>
    <property type="project" value="InterPro"/>
</dbReference>
<dbReference type="GO" id="GO:0051287">
    <property type="term" value="F:NAD binding"/>
    <property type="evidence" value="ECO:0007669"/>
    <property type="project" value="InterPro"/>
</dbReference>
<dbReference type="GO" id="GO:0050661">
    <property type="term" value="F:NADP binding"/>
    <property type="evidence" value="ECO:0007669"/>
    <property type="project" value="InterPro"/>
</dbReference>
<dbReference type="SUPFAM" id="SSF55347">
    <property type="entry name" value="Glyceraldehyde-3-phosphate dehydrogenase-like, C-terminal domain"/>
    <property type="match status" value="1"/>
</dbReference>
<feature type="active site" description="Acyl-thioester intermediate" evidence="13">
    <location>
        <position position="142"/>
    </location>
</feature>
<accession>A0A4Y9F3S2</accession>
<proteinExistence type="inferred from homology"/>
<evidence type="ECO:0000256" key="7">
    <source>
        <dbReference type="ARBA" id="ARBA00022605"/>
    </source>
</evidence>
<comment type="similarity">
    <text evidence="4">Belongs to the aspartate-semialdehyde dehydrogenase family.</text>
</comment>
<dbReference type="Pfam" id="PF01118">
    <property type="entry name" value="Semialdhyde_dh"/>
    <property type="match status" value="1"/>
</dbReference>
<dbReference type="InterPro" id="IPR012280">
    <property type="entry name" value="Semialdhyde_DH_dimer_dom"/>
</dbReference>
<dbReference type="NCBIfam" id="TIGR01745">
    <property type="entry name" value="asd_gamma"/>
    <property type="match status" value="1"/>
</dbReference>
<dbReference type="OrthoDB" id="9805684at2"/>
<keyword evidence="7" id="KW-0028">Amino-acid biosynthesis</keyword>
<evidence type="ECO:0000256" key="5">
    <source>
        <dbReference type="ARBA" id="ARBA00011738"/>
    </source>
</evidence>
<dbReference type="SMART" id="SM00859">
    <property type="entry name" value="Semialdhyde_dh"/>
    <property type="match status" value="1"/>
</dbReference>
<protein>
    <recommendedName>
        <fullName evidence="6">aspartate-semialdehyde dehydrogenase</fullName>
        <ecNumber evidence="6">1.2.1.11</ecNumber>
    </recommendedName>
</protein>
<dbReference type="PROSITE" id="PS01103">
    <property type="entry name" value="ASD"/>
    <property type="match status" value="1"/>
</dbReference>
<dbReference type="Gene3D" id="3.40.50.720">
    <property type="entry name" value="NAD(P)-binding Rossmann-like Domain"/>
    <property type="match status" value="1"/>
</dbReference>
<comment type="pathway">
    <text evidence="1">Amino-acid biosynthesis; L-methionine biosynthesis via de novo pathway; L-homoserine from L-aspartate: step 2/3.</text>
</comment>
<dbReference type="EMBL" id="SPQC01000017">
    <property type="protein sequence ID" value="TFU22439.1"/>
    <property type="molecule type" value="Genomic_DNA"/>
</dbReference>
<comment type="catalytic activity">
    <reaction evidence="12">
        <text>L-aspartate 4-semialdehyde + phosphate + NADP(+) = 4-phospho-L-aspartate + NADPH + H(+)</text>
        <dbReference type="Rhea" id="RHEA:24284"/>
        <dbReference type="ChEBI" id="CHEBI:15378"/>
        <dbReference type="ChEBI" id="CHEBI:43474"/>
        <dbReference type="ChEBI" id="CHEBI:57535"/>
        <dbReference type="ChEBI" id="CHEBI:57783"/>
        <dbReference type="ChEBI" id="CHEBI:58349"/>
        <dbReference type="ChEBI" id="CHEBI:537519"/>
        <dbReference type="EC" id="1.2.1.11"/>
    </reaction>
</comment>
<dbReference type="PIRSF" id="PIRSF000148">
    <property type="entry name" value="ASA_dh"/>
    <property type="match status" value="1"/>
</dbReference>
<dbReference type="AlphaFoldDB" id="A0A4Y9F3S2"/>
<reference evidence="15 16" key="1">
    <citation type="submission" date="2019-03" db="EMBL/GenBank/DDBJ databases">
        <title>Diversity of the mouse oral microbiome.</title>
        <authorList>
            <person name="Joseph S."/>
            <person name="Aduse-Opoku J."/>
            <person name="Curtis M."/>
            <person name="Wade W."/>
            <person name="Hashim A."/>
        </authorList>
    </citation>
    <scope>NUCLEOTIDE SEQUENCE [LARGE SCALE GENOMIC DNA]</scope>
    <source>
        <strain evidence="16">irhom_31</strain>
    </source>
</reference>
<dbReference type="InterPro" id="IPR000534">
    <property type="entry name" value="Semialdehyde_DH_NAD-bd"/>
</dbReference>
<dbReference type="GO" id="GO:0009097">
    <property type="term" value="P:isoleucine biosynthetic process"/>
    <property type="evidence" value="ECO:0007669"/>
    <property type="project" value="InterPro"/>
</dbReference>
<evidence type="ECO:0000256" key="10">
    <source>
        <dbReference type="ARBA" id="ARBA00023002"/>
    </source>
</evidence>
<keyword evidence="8" id="KW-0791">Threonine biosynthesis</keyword>